<name>A0A928YRX1_9SPHI</name>
<accession>A0A928YRX1</accession>
<dbReference type="InterPro" id="IPR019853">
    <property type="entry name" value="GldB-like"/>
</dbReference>
<keyword evidence="1" id="KW-0732">Signal</keyword>
<evidence type="ECO:0000256" key="1">
    <source>
        <dbReference type="SAM" id="SignalP"/>
    </source>
</evidence>
<dbReference type="AlphaFoldDB" id="A0A928YRX1"/>
<gene>
    <name evidence="2" type="ORF">C4F49_08475</name>
</gene>
<reference evidence="2" key="1">
    <citation type="submission" date="2018-02" db="EMBL/GenBank/DDBJ databases">
        <authorList>
            <person name="Vasarhelyi B.M."/>
            <person name="Deshmukh S."/>
            <person name="Balint B."/>
            <person name="Kukolya J."/>
        </authorList>
    </citation>
    <scope>NUCLEOTIDE SEQUENCE</scope>
    <source>
        <strain evidence="2">KB22</strain>
    </source>
</reference>
<dbReference type="PROSITE" id="PS51257">
    <property type="entry name" value="PROKAR_LIPOPROTEIN"/>
    <property type="match status" value="1"/>
</dbReference>
<sequence length="343" mass="39796">MRYPLLCKVFLFVPILLALSCQNTKKLPDVSALKKNIKIERFDQEFSSIDSASILDMNRKFQKEYGNFYTDYMIYMLEAGDPKDTVKIKSIMETILGTRDSHELIKSVNEKFPNLKSQEEGLSDAFAYLTYYFPDYELPRFISFYSGFGVQVPTGEGYVGIGLDMFLGSDSRFYPALVNSIPLYISRRFTPENIVPRVVETVLREDLFPQENLDVSTLEHMVYQGKILYSMDCVLPNVADTLKIGYTTDQLNWAKSYQKDVWAWFLQENLLYSTDQLQIQKYFTEAPFTAELGENNSSAPKLGMYMGWQMVRKYMEKNPEMDLKELYKIPAQQILEDSKFKGK</sequence>
<feature type="signal peptide" evidence="1">
    <location>
        <begin position="1"/>
        <end position="18"/>
    </location>
</feature>
<evidence type="ECO:0000313" key="3">
    <source>
        <dbReference type="Proteomes" id="UP000616201"/>
    </source>
</evidence>
<dbReference type="RefSeq" id="WP_196933872.1">
    <property type="nucleotide sequence ID" value="NZ_MU158697.1"/>
</dbReference>
<organism evidence="2 3">
    <name type="scientific">Sphingobacterium hungaricum</name>
    <dbReference type="NCBI Taxonomy" id="2082723"/>
    <lineage>
        <taxon>Bacteria</taxon>
        <taxon>Pseudomonadati</taxon>
        <taxon>Bacteroidota</taxon>
        <taxon>Sphingobacteriia</taxon>
        <taxon>Sphingobacteriales</taxon>
        <taxon>Sphingobacteriaceae</taxon>
        <taxon>Sphingobacterium</taxon>
    </lineage>
</organism>
<protein>
    <submittedName>
        <fullName evidence="2">Gliding motility lipoprotein GldB</fullName>
    </submittedName>
</protein>
<evidence type="ECO:0000313" key="2">
    <source>
        <dbReference type="EMBL" id="MBE8713713.1"/>
    </source>
</evidence>
<dbReference type="EMBL" id="PRDK01000005">
    <property type="protein sequence ID" value="MBE8713713.1"/>
    <property type="molecule type" value="Genomic_DNA"/>
</dbReference>
<dbReference type="Proteomes" id="UP000616201">
    <property type="component" value="Unassembled WGS sequence"/>
</dbReference>
<proteinExistence type="predicted"/>
<dbReference type="Pfam" id="PF25594">
    <property type="entry name" value="GldB_lipo"/>
    <property type="match status" value="1"/>
</dbReference>
<keyword evidence="3" id="KW-1185">Reference proteome</keyword>
<keyword evidence="2" id="KW-0449">Lipoprotein</keyword>
<feature type="chain" id="PRO_5037370628" evidence="1">
    <location>
        <begin position="19"/>
        <end position="343"/>
    </location>
</feature>
<comment type="caution">
    <text evidence="2">The sequence shown here is derived from an EMBL/GenBank/DDBJ whole genome shotgun (WGS) entry which is preliminary data.</text>
</comment>